<sequence length="105" mass="11774">MSSELQPKGFAFTTTKSRLLHLQLQRDGIRPIRGGDRRRWNHRLQAEDMAALAMNSRSSGCYDERKISCRCCVSRKTEPMTSLFREKERSELLAADGGAGAPSTS</sequence>
<comment type="caution">
    <text evidence="1">The sequence shown here is derived from an EMBL/GenBank/DDBJ whole genome shotgun (WGS) entry which is preliminary data.</text>
</comment>
<proteinExistence type="predicted"/>
<dbReference type="EMBL" id="JABTTQ020003506">
    <property type="protein sequence ID" value="KAK6115987.1"/>
    <property type="molecule type" value="Genomic_DNA"/>
</dbReference>
<reference evidence="1 2" key="1">
    <citation type="journal article" date="2021" name="Comput. Struct. Biotechnol. J.">
        <title>De novo genome assembly of the potent medicinal plant Rehmannia glutinosa using nanopore technology.</title>
        <authorList>
            <person name="Ma L."/>
            <person name="Dong C."/>
            <person name="Song C."/>
            <person name="Wang X."/>
            <person name="Zheng X."/>
            <person name="Niu Y."/>
            <person name="Chen S."/>
            <person name="Feng W."/>
        </authorList>
    </citation>
    <scope>NUCLEOTIDE SEQUENCE [LARGE SCALE GENOMIC DNA]</scope>
    <source>
        <strain evidence="1">DH-2019</strain>
    </source>
</reference>
<accession>A0ABR0U0J2</accession>
<name>A0ABR0U0J2_REHGL</name>
<keyword evidence="2" id="KW-1185">Reference proteome</keyword>
<dbReference type="Proteomes" id="UP001318860">
    <property type="component" value="Unassembled WGS sequence"/>
</dbReference>
<evidence type="ECO:0000313" key="1">
    <source>
        <dbReference type="EMBL" id="KAK6115987.1"/>
    </source>
</evidence>
<organism evidence="1 2">
    <name type="scientific">Rehmannia glutinosa</name>
    <name type="common">Chinese foxglove</name>
    <dbReference type="NCBI Taxonomy" id="99300"/>
    <lineage>
        <taxon>Eukaryota</taxon>
        <taxon>Viridiplantae</taxon>
        <taxon>Streptophyta</taxon>
        <taxon>Embryophyta</taxon>
        <taxon>Tracheophyta</taxon>
        <taxon>Spermatophyta</taxon>
        <taxon>Magnoliopsida</taxon>
        <taxon>eudicotyledons</taxon>
        <taxon>Gunneridae</taxon>
        <taxon>Pentapetalae</taxon>
        <taxon>asterids</taxon>
        <taxon>lamiids</taxon>
        <taxon>Lamiales</taxon>
        <taxon>Orobanchaceae</taxon>
        <taxon>Rehmannieae</taxon>
        <taxon>Rehmannia</taxon>
    </lineage>
</organism>
<gene>
    <name evidence="1" type="ORF">DH2020_008256</name>
</gene>
<protein>
    <submittedName>
        <fullName evidence="1">Uncharacterized protein</fullName>
    </submittedName>
</protein>
<evidence type="ECO:0000313" key="2">
    <source>
        <dbReference type="Proteomes" id="UP001318860"/>
    </source>
</evidence>